<evidence type="ECO:0000259" key="1">
    <source>
        <dbReference type="PROSITE" id="PS00715"/>
    </source>
</evidence>
<keyword evidence="3" id="KW-1185">Reference proteome</keyword>
<dbReference type="RefSeq" id="XP_001014245.1">
    <property type="nucleotide sequence ID" value="XM_001014245.3"/>
</dbReference>
<sequence length="694" mass="80411">MSCGICQLPSFEADCQQLDCSTQTYFESSTQESEVEVKEILKENLPVLISFHTQQFQQTALNGIKKNLSSHEFVSSRQDEKSSNKQLNNSFNLIKQQPLNKMGDVKYLIQMLKRFHQLKQMLISNQQKFLAMESHLSDLKSKLQQSISYFDKYSSFWMKKIIDNQMNKQILNYSLEYQKEIQIQKERILEELHQIKFQIKFCLQSFKDTPIFADTYQKILIKLEENQYSNKQISQSEFDFILTEKINSKNVLNAQDENQSDIETQDTYTCLDSEINQVEFLNEQANQESFRLKVAFAGVNQQNLNQYIYKQNIKQKEQNSLYGESTGIVAISTALFFASQKIPNIDLISLGCIGLIQSIVNFSNPHRTLTSCLREQNILMSQITICGGLGLTGAAIGQALIPVPVFGALVGGLVMEFFGIYISSKIRDWSISTQLQKQSNFFAENNVEVSESNLDQYCDIMDIKKESLKDKIVLPNQNSLNKLLSSEKQMETEKPFGDIEKLQIYLLYCLQNIGLKLYACNKEMLGENTFNQLSELHNQLESFTEYFDFDYLSIGKNLHEIYNQLKEKIQVEDIKKIVEEIDPINIDGNNVINQQQESIKKCCKLEKLAQLLKEKNIDEGIIIESLPDSIQKLKSNQKLDLWCTYICIQLLSPQYVFLDILMMKVNFQLESKNLFFFDTIDQYFPIIKEMFEEI</sequence>
<reference evidence="3" key="1">
    <citation type="journal article" date="2006" name="PLoS Biol.">
        <title>Macronuclear genome sequence of the ciliate Tetrahymena thermophila, a model eukaryote.</title>
        <authorList>
            <person name="Eisen J.A."/>
            <person name="Coyne R.S."/>
            <person name="Wu M."/>
            <person name="Wu D."/>
            <person name="Thiagarajan M."/>
            <person name="Wortman J.R."/>
            <person name="Badger J.H."/>
            <person name="Ren Q."/>
            <person name="Amedeo P."/>
            <person name="Jones K.M."/>
            <person name="Tallon L.J."/>
            <person name="Delcher A.L."/>
            <person name="Salzberg S.L."/>
            <person name="Silva J.C."/>
            <person name="Haas B.J."/>
            <person name="Majoros W.H."/>
            <person name="Farzad M."/>
            <person name="Carlton J.M."/>
            <person name="Smith R.K. Jr."/>
            <person name="Garg J."/>
            <person name="Pearlman R.E."/>
            <person name="Karrer K.M."/>
            <person name="Sun L."/>
            <person name="Manning G."/>
            <person name="Elde N.C."/>
            <person name="Turkewitz A.P."/>
            <person name="Asai D.J."/>
            <person name="Wilkes D.E."/>
            <person name="Wang Y."/>
            <person name="Cai H."/>
            <person name="Collins K."/>
            <person name="Stewart B.A."/>
            <person name="Lee S.R."/>
            <person name="Wilamowska K."/>
            <person name="Weinberg Z."/>
            <person name="Ruzzo W.L."/>
            <person name="Wloga D."/>
            <person name="Gaertig J."/>
            <person name="Frankel J."/>
            <person name="Tsao C.-C."/>
            <person name="Gorovsky M.A."/>
            <person name="Keeling P.J."/>
            <person name="Waller R.F."/>
            <person name="Patron N.J."/>
            <person name="Cherry J.M."/>
            <person name="Stover N.A."/>
            <person name="Krieger C.J."/>
            <person name="del Toro C."/>
            <person name="Ryder H.F."/>
            <person name="Williamson S.C."/>
            <person name="Barbeau R.A."/>
            <person name="Hamilton E.P."/>
            <person name="Orias E."/>
        </authorList>
    </citation>
    <scope>NUCLEOTIDE SEQUENCE [LARGE SCALE GENOMIC DNA]</scope>
    <source>
        <strain evidence="3">SB210</strain>
    </source>
</reference>
<name>Q23BW8_TETTS</name>
<gene>
    <name evidence="2" type="ORF">TTHERM_00227140</name>
</gene>
<dbReference type="HOGENOM" id="CLU_397184_0_0_1"/>
<proteinExistence type="predicted"/>
<dbReference type="InterPro" id="IPR000943">
    <property type="entry name" value="RNA_pol_sigma70"/>
</dbReference>
<dbReference type="InParanoid" id="Q23BW8"/>
<dbReference type="eggNOG" id="ENOG502QWZX">
    <property type="taxonomic scope" value="Eukaryota"/>
</dbReference>
<dbReference type="Proteomes" id="UP000009168">
    <property type="component" value="Unassembled WGS sequence"/>
</dbReference>
<dbReference type="PROSITE" id="PS00715">
    <property type="entry name" value="SIGMA70_1"/>
    <property type="match status" value="1"/>
</dbReference>
<dbReference type="KEGG" id="tet:TTHERM_00227140"/>
<evidence type="ECO:0000313" key="3">
    <source>
        <dbReference type="Proteomes" id="UP000009168"/>
    </source>
</evidence>
<dbReference type="EMBL" id="GG662718">
    <property type="protein sequence ID" value="EAR94000.1"/>
    <property type="molecule type" value="Genomic_DNA"/>
</dbReference>
<feature type="domain" description="RNA polymerase sigma-70" evidence="1">
    <location>
        <begin position="346"/>
        <end position="359"/>
    </location>
</feature>
<dbReference type="GeneID" id="7834011"/>
<dbReference type="GO" id="GO:0003700">
    <property type="term" value="F:DNA-binding transcription factor activity"/>
    <property type="evidence" value="ECO:0007669"/>
    <property type="project" value="InterPro"/>
</dbReference>
<dbReference type="AlphaFoldDB" id="Q23BW8"/>
<organism evidence="2 3">
    <name type="scientific">Tetrahymena thermophila (strain SB210)</name>
    <dbReference type="NCBI Taxonomy" id="312017"/>
    <lineage>
        <taxon>Eukaryota</taxon>
        <taxon>Sar</taxon>
        <taxon>Alveolata</taxon>
        <taxon>Ciliophora</taxon>
        <taxon>Intramacronucleata</taxon>
        <taxon>Oligohymenophorea</taxon>
        <taxon>Hymenostomatida</taxon>
        <taxon>Tetrahymenina</taxon>
        <taxon>Tetrahymenidae</taxon>
        <taxon>Tetrahymena</taxon>
    </lineage>
</organism>
<protein>
    <recommendedName>
        <fullName evidence="1">RNA polymerase sigma-70 domain-containing protein</fullName>
    </recommendedName>
</protein>
<evidence type="ECO:0000313" key="2">
    <source>
        <dbReference type="EMBL" id="EAR94000.1"/>
    </source>
</evidence>
<accession>Q23BW8</accession>
<dbReference type="GO" id="GO:0006352">
    <property type="term" value="P:DNA-templated transcription initiation"/>
    <property type="evidence" value="ECO:0007669"/>
    <property type="project" value="InterPro"/>
</dbReference>